<feature type="compositionally biased region" description="Polar residues" evidence="2">
    <location>
        <begin position="1138"/>
        <end position="1149"/>
    </location>
</feature>
<keyword evidence="3" id="KW-1133">Transmembrane helix</keyword>
<feature type="transmembrane region" description="Helical" evidence="3">
    <location>
        <begin position="1713"/>
        <end position="1734"/>
    </location>
</feature>
<feature type="transmembrane region" description="Helical" evidence="3">
    <location>
        <begin position="1637"/>
        <end position="1661"/>
    </location>
</feature>
<evidence type="ECO:0000313" key="4">
    <source>
        <dbReference type="EMBL" id="EAS04339.2"/>
    </source>
</evidence>
<keyword evidence="1" id="KW-0175">Coiled coil</keyword>
<feature type="transmembrane region" description="Helical" evidence="3">
    <location>
        <begin position="200"/>
        <end position="223"/>
    </location>
</feature>
<feature type="transmembrane region" description="Helical" evidence="3">
    <location>
        <begin position="149"/>
        <end position="171"/>
    </location>
</feature>
<sequence>MNLFKKIVYIIYFQRILIIFIIKKTNQQQDQLLFLKIIVLFKKSQLMKTINDNQDREAAQYSLSRFSIQKSLKQFYIDDLMLIIKGYNRGKHLSLTLIFLKTILQFIIIFNNDIATKLVLRENYLSFVQDYNVLQSLQSNQGLCQICQIILLSLNSLLLIYIFCKFIYASLKNQKKNKYLKLLIFINEREKLIVEQNQKLYDIVFSFFFSIYMHIILIPSIIFSGILVGRNISSVNLSLTLIIGLLISNNDYDFLVMSKDALRQKYSGFQTVFQLFEMICYFISIVINTSSSLLILILIFVSEILRLIILKPYFSNRIQILQLFINNYLLKFVITLLIIINIQQQKIHYFSFLVIIFLPISYKISEIIQSHLTQGYFQNFENYLFNQEEIKPSSLNYLTSNFAAEKQSLEHAEIKAISYLIQYKQLTQDLSNQETLSNKTQRFQFFKKIQKTYLSEDKNNNISLLGNYKADQKVIEGKEYVFKEQAYGKNEQLKQEINQFFLDIFQTQRKNNEFGMIDIYYLVFIIEILQNFTKFEMVLTQSQKFIDVKYSQIISSIKNQVQKHKDNLKLIRDEKLIFSPTYYQALLFDELINQAFQNLEQAIQKKIQLLVFMKSRYIDLEQIQSKLEELLTLRKTLIEQISLLIRVNEYNSQLYDIYLNYLETISFSDSDIHLMKYNKFQKQQEQKLYKINSSHTCILYASLKTEKQRTKICKVSNNFYQFFGFKPQLILNKPIEVLMPAPIANIHSQFITKFFDSGRNTTNLVNSILFALTQSNHIIPINIDFKVNMISVDNEFGITSLLHKVINQCQYILFDANTSRLISMTYEISQFIFPSLKSFEKVNLTQFFPIIQQFRSNQQDLLSSHYSKTSQLTQKTNKSQRMFSNAISIKYTKIFTKNNVKNNLGHAEKSLEKKENVNQFHKKEENKEDHKNEFKNLKEIDQNELIQLENISFLLIVNQNTYPKQSSKNKTYRGLSSYQFFTMNISIRSLQVQGLENIKYIEITQIKQINPISNSRLIRSIYNSCVEGYETNFHYLNYSDVECILSELDQSSLYDETLIQNGLIENSDIGQLSKVNINNNNILQQPDEDNSQVLFNRYASNTIYKQSKQISQDFSISQKGDKDSNDFKSHYKGLKQRLGNSQKNQQSANDIKRNQQNNKHDTEIDTIEQQNISQFISNNHDQSQQQFLKFNAIDTTNQKNNDNFQDISQINIQTQHGDTFMQRSNNQYQEYNNIYSQFEFPQQRASDNEVKQPLSSEEVNQQNQGHNQIQYNTQNQNDAQLLQSLNFHLNSPFELIQSPQHQTLSPMNNQHAVFSILSPNIQSPLNTYNNNQNNHAQGYLLSQISNNNFQQSKADQSTQIKSSIQQNQNQNSNYQLINNNTSQILSPVKSQNQILQNQFLQQFSNQQELRGSKISNEIVLNDLLARDSINIMQKQITQQSCRSLSKKRKLIQIQHKNEIKHIKNALDSSSNHSRETSSSNQTKTTKSIILQKHTLGIMKFVQIVGLLSFFVLFIVVVQQFFSIQGTLQSYQNELNYVDWATQYKIGISLVMKYNNYGRLIDGSYLIVSQNKTFKKTETALSNQNCIDSVNTVGNLLAAAFQQGSQRKIFSNIIGQQYTFQQGSQVDRSQQLSSKTAYNIFSLVPQQMILFQAVIILFAYLYRYSRNVGTGTPQFIVVNNSEQITSTLIQLSSDVQQFSLDELQNINQQLLNELFIIIILSGVCIFVILPVYSFIQSKREQIISLFGTFSSNYIDSCIQDMKRFYQINNNYKQQAINDHTENVKRQILSQTSKLSRTNMGIIMASILVFVLTLPYPILNKVLAQQYIEQYQLLNMESFVIDETSYHLFTLLIKQSKSTSFDFRNYIPKLQAKISQQKDIYVQFQQSIQDLINVPMSDQSYFDNIYSQIYQNDICQIYIQNPSYFNSVNSTFTPQSCSQIYQNTMSKGLTISIKIYFEIMEQFYYVFTTYNNTNLFNQTLLNFQQQYYIPDVLQFQDFIVYVIKVQRLFLTNMNSNYNQNLQTVLIGLLFYQILIMILILYFGWVAFYIKMDEYLHKTKLYLAVLNIRYLIQNPYVQNYLHKNLQ</sequence>
<keyword evidence="5" id="KW-1185">Reference proteome</keyword>
<dbReference type="PANTHER" id="PTHR31600:SF2">
    <property type="entry name" value="GAMETE ENRICHED GENE 10 PROTEIN-RELATED"/>
    <property type="match status" value="1"/>
</dbReference>
<feature type="transmembrane region" description="Helical" evidence="3">
    <location>
        <begin position="320"/>
        <end position="340"/>
    </location>
</feature>
<reference evidence="5" key="1">
    <citation type="journal article" date="2006" name="PLoS Biol.">
        <title>Macronuclear genome sequence of the ciliate Tetrahymena thermophila, a model eukaryote.</title>
        <authorList>
            <person name="Eisen J.A."/>
            <person name="Coyne R.S."/>
            <person name="Wu M."/>
            <person name="Wu D."/>
            <person name="Thiagarajan M."/>
            <person name="Wortman J.R."/>
            <person name="Badger J.H."/>
            <person name="Ren Q."/>
            <person name="Amedeo P."/>
            <person name="Jones K.M."/>
            <person name="Tallon L.J."/>
            <person name="Delcher A.L."/>
            <person name="Salzberg S.L."/>
            <person name="Silva J.C."/>
            <person name="Haas B.J."/>
            <person name="Majoros W.H."/>
            <person name="Farzad M."/>
            <person name="Carlton J.M."/>
            <person name="Smith R.K. Jr."/>
            <person name="Garg J."/>
            <person name="Pearlman R.E."/>
            <person name="Karrer K.M."/>
            <person name="Sun L."/>
            <person name="Manning G."/>
            <person name="Elde N.C."/>
            <person name="Turkewitz A.P."/>
            <person name="Asai D.J."/>
            <person name="Wilkes D.E."/>
            <person name="Wang Y."/>
            <person name="Cai H."/>
            <person name="Collins K."/>
            <person name="Stewart B.A."/>
            <person name="Lee S.R."/>
            <person name="Wilamowska K."/>
            <person name="Weinberg Z."/>
            <person name="Ruzzo W.L."/>
            <person name="Wloga D."/>
            <person name="Gaertig J."/>
            <person name="Frankel J."/>
            <person name="Tsao C.-C."/>
            <person name="Gorovsky M.A."/>
            <person name="Keeling P.J."/>
            <person name="Waller R.F."/>
            <person name="Patron N.J."/>
            <person name="Cherry J.M."/>
            <person name="Stover N.A."/>
            <person name="Krieger C.J."/>
            <person name="del Toro C."/>
            <person name="Ryder H.F."/>
            <person name="Williamson S.C."/>
            <person name="Barbeau R.A."/>
            <person name="Hamilton E.P."/>
            <person name="Orias E."/>
        </authorList>
    </citation>
    <scope>NUCLEOTIDE SEQUENCE [LARGE SCALE GENOMIC DNA]</scope>
    <source>
        <strain evidence="5">SB210</strain>
    </source>
</reference>
<dbReference type="InterPro" id="IPR052994">
    <property type="entry name" value="Tiny_macrocysts_regulators"/>
</dbReference>
<evidence type="ECO:0000256" key="2">
    <source>
        <dbReference type="SAM" id="MobiDB-lite"/>
    </source>
</evidence>
<dbReference type="KEGG" id="tet:TTHERM_00300570"/>
<name>I7LXC0_TETTS</name>
<feature type="compositionally biased region" description="Basic and acidic residues" evidence="2">
    <location>
        <begin position="1150"/>
        <end position="1159"/>
    </location>
</feature>
<evidence type="ECO:0000313" key="5">
    <source>
        <dbReference type="Proteomes" id="UP000009168"/>
    </source>
</evidence>
<dbReference type="Proteomes" id="UP000009168">
    <property type="component" value="Unassembled WGS sequence"/>
</dbReference>
<gene>
    <name evidence="4" type="ORF">TTHERM_00300570</name>
</gene>
<feature type="transmembrane region" description="Helical" evidence="3">
    <location>
        <begin position="347"/>
        <end position="364"/>
    </location>
</feature>
<organism evidence="4 5">
    <name type="scientific">Tetrahymena thermophila (strain SB210)</name>
    <dbReference type="NCBI Taxonomy" id="312017"/>
    <lineage>
        <taxon>Eukaryota</taxon>
        <taxon>Sar</taxon>
        <taxon>Alveolata</taxon>
        <taxon>Ciliophora</taxon>
        <taxon>Intramacronucleata</taxon>
        <taxon>Oligohymenophorea</taxon>
        <taxon>Hymenostomatida</taxon>
        <taxon>Tetrahymenina</taxon>
        <taxon>Tetrahymenidae</taxon>
        <taxon>Tetrahymena</taxon>
    </lineage>
</organism>
<evidence type="ECO:0000256" key="3">
    <source>
        <dbReference type="SAM" id="Phobius"/>
    </source>
</evidence>
<dbReference type="RefSeq" id="XP_001024584.2">
    <property type="nucleotide sequence ID" value="XM_001024584.2"/>
</dbReference>
<feature type="transmembrane region" description="Helical" evidence="3">
    <location>
        <begin position="93"/>
        <end position="110"/>
    </location>
</feature>
<keyword evidence="3" id="KW-0472">Membrane</keyword>
<dbReference type="PANTHER" id="PTHR31600">
    <property type="entry name" value="TINY MACROCYSTS PROTEIN B-RELATED"/>
    <property type="match status" value="1"/>
</dbReference>
<feature type="transmembrane region" description="Helical" evidence="3">
    <location>
        <begin position="235"/>
        <end position="257"/>
    </location>
</feature>
<dbReference type="GeneID" id="7832413"/>
<dbReference type="EMBL" id="GG662449">
    <property type="protein sequence ID" value="EAS04339.2"/>
    <property type="molecule type" value="Genomic_DNA"/>
</dbReference>
<feature type="transmembrane region" description="Helical" evidence="3">
    <location>
        <begin position="278"/>
        <end position="300"/>
    </location>
</feature>
<feature type="transmembrane region" description="Helical" evidence="3">
    <location>
        <begin position="1798"/>
        <end position="1817"/>
    </location>
</feature>
<feature type="transmembrane region" description="Helical" evidence="3">
    <location>
        <begin position="1500"/>
        <end position="1521"/>
    </location>
</feature>
<accession>I7LXC0</accession>
<feature type="region of interest" description="Disordered" evidence="2">
    <location>
        <begin position="1137"/>
        <end position="1159"/>
    </location>
</feature>
<feature type="transmembrane region" description="Helical" evidence="3">
    <location>
        <begin position="2022"/>
        <end position="2047"/>
    </location>
</feature>
<proteinExistence type="predicted"/>
<feature type="coiled-coil region" evidence="1">
    <location>
        <begin position="897"/>
        <end position="940"/>
    </location>
</feature>
<keyword evidence="3 4" id="KW-0812">Transmembrane</keyword>
<evidence type="ECO:0000256" key="1">
    <source>
        <dbReference type="SAM" id="Coils"/>
    </source>
</evidence>
<protein>
    <submittedName>
        <fullName evidence="4">Transmembrane protein, putative</fullName>
    </submittedName>
</protein>
<dbReference type="InParanoid" id="I7LXC0"/>